<evidence type="ECO:0000259" key="9">
    <source>
        <dbReference type="Pfam" id="PF26192"/>
    </source>
</evidence>
<comment type="catalytic activity">
    <reaction evidence="1">
        <text>S-ubiquitinyl-[E2 ubiquitin-conjugating enzyme]-L-cysteine + [acceptor protein]-L-lysine = [E2 ubiquitin-conjugating enzyme]-L-cysteine + N(6)-ubiquitinyl-[acceptor protein]-L-lysine.</text>
        <dbReference type="EC" id="2.3.2.27"/>
    </reaction>
</comment>
<sequence>MLTHYDSSGKCSLIMTHQSFTCNLILTRCESEETAGAIATTPDVKDADDKDSAPSVQDADVEAGDAAPPQDHSSYNIEFVFDSDATCKITILYFATEEVVNGVAVYAPREVSLSSDSFSYKQGANQTFSQPTHVIKPSDFSQEQWSYSVEKDEIPIVIHCTVENEPEYAGHSHVAFCVLEHLNDGYHIKVIKQKQCVDAESYFSVKGSDEEDEVTVSQRGVPSGYEAISLIEALNGPFPSSAKPADSKAQRIQSQGSLRRSKKSKKKDHKGSRMNLKDKNKDKDYIASEEKEAESKEKEAESKEKEAESKEKEAESKEKEAESKEKEAESKENDANTKQKDDNGDQIPQATKHSSVDESLPPKYDETFVQTVKPLTEEVNKQTVPPLPSPPKTAESDLDSDMLASSRTTTTLPGTPDHVLGDDENAAAGLENSV</sequence>
<reference evidence="10" key="1">
    <citation type="submission" date="2020-06" db="EMBL/GenBank/DDBJ databases">
        <title>Draft genome of Bugula neritina, a colonial animal packing powerful symbionts and potential medicines.</title>
        <authorList>
            <person name="Rayko M."/>
        </authorList>
    </citation>
    <scope>NUCLEOTIDE SEQUENCE [LARGE SCALE GENOMIC DNA]</scope>
    <source>
        <strain evidence="10">Kwan_BN1</strain>
    </source>
</reference>
<dbReference type="GO" id="GO:0016567">
    <property type="term" value="P:protein ubiquitination"/>
    <property type="evidence" value="ECO:0007669"/>
    <property type="project" value="TreeGrafter"/>
</dbReference>
<proteinExistence type="predicted"/>
<gene>
    <name evidence="10" type="ORF">EB796_016622</name>
</gene>
<keyword evidence="6" id="KW-0833">Ubl conjugation pathway</keyword>
<organism evidence="10 11">
    <name type="scientific">Bugula neritina</name>
    <name type="common">Brown bryozoan</name>
    <name type="synonym">Sertularia neritina</name>
    <dbReference type="NCBI Taxonomy" id="10212"/>
    <lineage>
        <taxon>Eukaryota</taxon>
        <taxon>Metazoa</taxon>
        <taxon>Spiralia</taxon>
        <taxon>Lophotrochozoa</taxon>
        <taxon>Bryozoa</taxon>
        <taxon>Gymnolaemata</taxon>
        <taxon>Cheilostomatida</taxon>
        <taxon>Flustrina</taxon>
        <taxon>Buguloidea</taxon>
        <taxon>Bugulidae</taxon>
        <taxon>Bugula</taxon>
    </lineage>
</organism>
<comment type="caution">
    <text evidence="10">The sequence shown here is derived from an EMBL/GenBank/DDBJ whole genome shotgun (WGS) entry which is preliminary data.</text>
</comment>
<evidence type="ECO:0000256" key="3">
    <source>
        <dbReference type="ARBA" id="ARBA00022679"/>
    </source>
</evidence>
<evidence type="ECO:0000313" key="10">
    <source>
        <dbReference type="EMBL" id="KAF6025078.1"/>
    </source>
</evidence>
<dbReference type="AlphaFoldDB" id="A0A7J7JI80"/>
<name>A0A7J7JI80_BUGNE</name>
<dbReference type="GO" id="GO:0061630">
    <property type="term" value="F:ubiquitin protein ligase activity"/>
    <property type="evidence" value="ECO:0007669"/>
    <property type="project" value="UniProtKB-EC"/>
</dbReference>
<feature type="region of interest" description="Disordered" evidence="8">
    <location>
        <begin position="238"/>
        <end position="434"/>
    </location>
</feature>
<dbReference type="Proteomes" id="UP000593567">
    <property type="component" value="Unassembled WGS sequence"/>
</dbReference>
<dbReference type="EC" id="2.3.2.27" evidence="2"/>
<keyword evidence="4" id="KW-0479">Metal-binding</keyword>
<dbReference type="PANTHER" id="PTHR22996:SF0">
    <property type="entry name" value="RE60872P-RELATED"/>
    <property type="match status" value="1"/>
</dbReference>
<dbReference type="InterPro" id="IPR058981">
    <property type="entry name" value="MGRN1/RNF157-like_N"/>
</dbReference>
<evidence type="ECO:0000256" key="6">
    <source>
        <dbReference type="ARBA" id="ARBA00022786"/>
    </source>
</evidence>
<evidence type="ECO:0000256" key="4">
    <source>
        <dbReference type="ARBA" id="ARBA00022723"/>
    </source>
</evidence>
<evidence type="ECO:0000256" key="2">
    <source>
        <dbReference type="ARBA" id="ARBA00012483"/>
    </source>
</evidence>
<protein>
    <recommendedName>
        <fullName evidence="2">RING-type E3 ubiquitin transferase</fullName>
        <ecNumber evidence="2">2.3.2.27</ecNumber>
    </recommendedName>
</protein>
<accession>A0A7J7JI80</accession>
<dbReference type="GO" id="GO:0008270">
    <property type="term" value="F:zinc ion binding"/>
    <property type="evidence" value="ECO:0007669"/>
    <property type="project" value="UniProtKB-KW"/>
</dbReference>
<feature type="compositionally biased region" description="Polar residues" evidence="8">
    <location>
        <begin position="403"/>
        <end position="413"/>
    </location>
</feature>
<evidence type="ECO:0000256" key="7">
    <source>
        <dbReference type="ARBA" id="ARBA00022833"/>
    </source>
</evidence>
<dbReference type="EMBL" id="VXIV02002499">
    <property type="protein sequence ID" value="KAF6025078.1"/>
    <property type="molecule type" value="Genomic_DNA"/>
</dbReference>
<dbReference type="Pfam" id="PF26192">
    <property type="entry name" value="RNF157-like_N"/>
    <property type="match status" value="1"/>
</dbReference>
<dbReference type="PANTHER" id="PTHR22996">
    <property type="entry name" value="MAHOGUNIN"/>
    <property type="match status" value="1"/>
</dbReference>
<feature type="compositionally biased region" description="Basic and acidic residues" evidence="8">
    <location>
        <begin position="275"/>
        <end position="343"/>
    </location>
</feature>
<dbReference type="GO" id="GO:0005737">
    <property type="term" value="C:cytoplasm"/>
    <property type="evidence" value="ECO:0007669"/>
    <property type="project" value="TreeGrafter"/>
</dbReference>
<keyword evidence="5" id="KW-0863">Zinc-finger</keyword>
<dbReference type="OrthoDB" id="10014838at2759"/>
<evidence type="ECO:0000256" key="1">
    <source>
        <dbReference type="ARBA" id="ARBA00000900"/>
    </source>
</evidence>
<feature type="domain" description="MGRN1/RNF157-like N-terminal" evidence="9">
    <location>
        <begin position="72"/>
        <end position="202"/>
    </location>
</feature>
<feature type="compositionally biased region" description="Basic and acidic residues" evidence="8">
    <location>
        <begin position="43"/>
        <end position="52"/>
    </location>
</feature>
<keyword evidence="11" id="KW-1185">Reference proteome</keyword>
<dbReference type="InterPro" id="IPR045194">
    <property type="entry name" value="MGRN1/RNF157-like"/>
</dbReference>
<feature type="region of interest" description="Disordered" evidence="8">
    <location>
        <begin position="40"/>
        <end position="70"/>
    </location>
</feature>
<evidence type="ECO:0000313" key="11">
    <source>
        <dbReference type="Proteomes" id="UP000593567"/>
    </source>
</evidence>
<feature type="compositionally biased region" description="Basic residues" evidence="8">
    <location>
        <begin position="259"/>
        <end position="272"/>
    </location>
</feature>
<keyword evidence="7" id="KW-0862">Zinc</keyword>
<evidence type="ECO:0000256" key="8">
    <source>
        <dbReference type="SAM" id="MobiDB-lite"/>
    </source>
</evidence>
<keyword evidence="3" id="KW-0808">Transferase</keyword>
<evidence type="ECO:0000256" key="5">
    <source>
        <dbReference type="ARBA" id="ARBA00022771"/>
    </source>
</evidence>